<dbReference type="PANTHER" id="PTHR16089">
    <property type="entry name" value="REST COREPRESSOR COREST PROTEIN-RELATED"/>
    <property type="match status" value="1"/>
</dbReference>
<reference evidence="11" key="1">
    <citation type="submission" date="2022-11" db="UniProtKB">
        <authorList>
            <consortium name="WormBaseParasite"/>
        </authorList>
    </citation>
    <scope>IDENTIFICATION</scope>
</reference>
<dbReference type="WBParaSite" id="sdigi.contig2.g370.t1">
    <property type="protein sequence ID" value="sdigi.contig2.g370.t1"/>
    <property type="gene ID" value="sdigi.contig2.g370"/>
</dbReference>
<evidence type="ECO:0000259" key="7">
    <source>
        <dbReference type="PROSITE" id="PS50157"/>
    </source>
</evidence>
<feature type="domain" description="C2H2-type" evidence="7">
    <location>
        <begin position="736"/>
        <end position="763"/>
    </location>
</feature>
<dbReference type="Pfam" id="PF00249">
    <property type="entry name" value="Myb_DNA-binding"/>
    <property type="match status" value="1"/>
</dbReference>
<sequence length="944" mass="104797">MSYGELRETFEPGPSSAVSFELDRLKWLTDKHIKFQDNRQDMVKQNDGQILGPLEIDVSEIVATTYADCTKKMPREHTESLRHRMALSDGAVIAMCYNSGTGLRPMTTSKINSGGDSCAVCPNQMSRRNKGKPENVCQLMAVSDHKASIGSRRVAHETRNEKTLAKGRSVSVTTFGGPHDLSGSGSGSTFAAATMSLKQFASQLRSPRFFEPLPNLKYFVPYTPPPMLSPMRRGSGLFWKISQTPPSKVNIAQSSEGNNCEEAESRARESRRESETDEEPVEKRFRRSFMSTLQTVKETSGDGQQQQIGTPTRKNGLCYSSQFFDVCSAFFSVNGNLTCNVIMLPAKLLRLEALRKESDISWNSSTSSGIPPSGDLPSPSCKFYEKFASFGVYNCLPNRTTTTLQLYLLSPKLSASLDGEGLRKVSSCSDFGEELCIPPESDAVPFIIDRHINCGRDYQVKVKKWADRAISNEELDAIPDRDDAVFDCNVIDHLDDSAVEAYELLAYSKAVPRPGRNRELALHLLMENKGNIQEAVLDLMRSDTLDWSQYPIIYNSLYTDTCSWTPEEISFFQDAIYKGEKDFHQVAIDLGNKTVKQCVEFYYLWKKACPDDYRKLRNLRRKRQLLEMQQQLDLVESYNLRSNTRPTEKGELSGSEDGSDLSESSHDAVKIKSVHSDTNTSCSPLQQYSATRFAELPHSSFPPSLVAGTDGASRSLTQLHRTPAKKGAQPAADGFFHCRLCEKYFEKVKSLNAHMKSHAMKARAEAEAAQTQLSLRHHGSNINSTNAPNILEKTMSTKSSPGTDSLSFVHHHHNHQHHQKQQQQNSLNNDLLKVNIERPTVQVTNNLPAASDTAAVVPSEQHPFSPVVGKSGAGGRLSQDLFLPTSLAPEHHQFTQNTLISGSLGLAAHQALNQSLTAASVLNQFPQAQALQFLSNLQNPAITH</sequence>
<keyword evidence="2" id="KW-0805">Transcription regulation</keyword>
<feature type="compositionally biased region" description="Basic residues" evidence="6">
    <location>
        <begin position="809"/>
        <end position="820"/>
    </location>
</feature>
<dbReference type="PROSITE" id="PS51293">
    <property type="entry name" value="SANT"/>
    <property type="match status" value="1"/>
</dbReference>
<feature type="compositionally biased region" description="Polar residues" evidence="6">
    <location>
        <begin position="794"/>
        <end position="806"/>
    </location>
</feature>
<feature type="compositionally biased region" description="Basic and acidic residues" evidence="6">
    <location>
        <begin position="263"/>
        <end position="274"/>
    </location>
</feature>
<evidence type="ECO:0000259" key="9">
    <source>
        <dbReference type="PROSITE" id="PS51293"/>
    </source>
</evidence>
<dbReference type="GO" id="GO:0005667">
    <property type="term" value="C:transcription regulator complex"/>
    <property type="evidence" value="ECO:0007669"/>
    <property type="project" value="TreeGrafter"/>
</dbReference>
<evidence type="ECO:0000256" key="6">
    <source>
        <dbReference type="SAM" id="MobiDB-lite"/>
    </source>
</evidence>
<dbReference type="PANTHER" id="PTHR16089:SF40">
    <property type="entry name" value="SUPPRESSOR OF ACTIVATED EGL-4 PROTEIN 1"/>
    <property type="match status" value="1"/>
</dbReference>
<evidence type="ECO:0000256" key="1">
    <source>
        <dbReference type="ARBA" id="ARBA00004123"/>
    </source>
</evidence>
<dbReference type="Proteomes" id="UP000887581">
    <property type="component" value="Unplaced"/>
</dbReference>
<dbReference type="GO" id="GO:0008270">
    <property type="term" value="F:zinc ion binding"/>
    <property type="evidence" value="ECO:0007669"/>
    <property type="project" value="UniProtKB-KW"/>
</dbReference>
<dbReference type="InterPro" id="IPR051066">
    <property type="entry name" value="Trans_reg/Corepressor"/>
</dbReference>
<keyword evidence="3" id="KW-0804">Transcription</keyword>
<keyword evidence="4" id="KW-0539">Nucleus</keyword>
<dbReference type="GO" id="GO:0003714">
    <property type="term" value="F:transcription corepressor activity"/>
    <property type="evidence" value="ECO:0007669"/>
    <property type="project" value="TreeGrafter"/>
</dbReference>
<evidence type="ECO:0000313" key="11">
    <source>
        <dbReference type="WBParaSite" id="sdigi.contig2.g370.t1"/>
    </source>
</evidence>
<proteinExistence type="predicted"/>
<dbReference type="Gene3D" id="1.10.10.60">
    <property type="entry name" value="Homeodomain-like"/>
    <property type="match status" value="1"/>
</dbReference>
<organism evidence="10 11">
    <name type="scientific">Setaria digitata</name>
    <dbReference type="NCBI Taxonomy" id="48799"/>
    <lineage>
        <taxon>Eukaryota</taxon>
        <taxon>Metazoa</taxon>
        <taxon>Ecdysozoa</taxon>
        <taxon>Nematoda</taxon>
        <taxon>Chromadorea</taxon>
        <taxon>Rhabditida</taxon>
        <taxon>Spirurina</taxon>
        <taxon>Spiruromorpha</taxon>
        <taxon>Filarioidea</taxon>
        <taxon>Setariidae</taxon>
        <taxon>Setaria</taxon>
    </lineage>
</organism>
<keyword evidence="5" id="KW-0479">Metal-binding</keyword>
<feature type="domain" description="SANT" evidence="9">
    <location>
        <begin position="559"/>
        <end position="610"/>
    </location>
</feature>
<dbReference type="SMART" id="SM01189">
    <property type="entry name" value="ELM2"/>
    <property type="match status" value="1"/>
</dbReference>
<feature type="region of interest" description="Disordered" evidence="6">
    <location>
        <begin position="249"/>
        <end position="284"/>
    </location>
</feature>
<evidence type="ECO:0000256" key="3">
    <source>
        <dbReference type="ARBA" id="ARBA00023163"/>
    </source>
</evidence>
<dbReference type="InterPro" id="IPR013087">
    <property type="entry name" value="Znf_C2H2_type"/>
</dbReference>
<evidence type="ECO:0000259" key="8">
    <source>
        <dbReference type="PROSITE" id="PS51156"/>
    </source>
</evidence>
<dbReference type="PROSITE" id="PS00028">
    <property type="entry name" value="ZINC_FINGER_C2H2_1"/>
    <property type="match status" value="1"/>
</dbReference>
<dbReference type="PROSITE" id="PS51156">
    <property type="entry name" value="ELM2"/>
    <property type="match status" value="1"/>
</dbReference>
<feature type="domain" description="ELM2" evidence="8">
    <location>
        <begin position="450"/>
        <end position="543"/>
    </location>
</feature>
<keyword evidence="10" id="KW-1185">Reference proteome</keyword>
<feature type="region of interest" description="Disordered" evidence="6">
    <location>
        <begin position="794"/>
        <end position="826"/>
    </location>
</feature>
<dbReference type="SMART" id="SM00717">
    <property type="entry name" value="SANT"/>
    <property type="match status" value="1"/>
</dbReference>
<protein>
    <submittedName>
        <fullName evidence="11">Uncharacterized protein</fullName>
    </submittedName>
</protein>
<feature type="compositionally biased region" description="Polar residues" evidence="6">
    <location>
        <begin position="249"/>
        <end position="258"/>
    </location>
</feature>
<evidence type="ECO:0000256" key="2">
    <source>
        <dbReference type="ARBA" id="ARBA00023015"/>
    </source>
</evidence>
<dbReference type="InterPro" id="IPR000949">
    <property type="entry name" value="ELM2_dom"/>
</dbReference>
<dbReference type="SUPFAM" id="SSF46689">
    <property type="entry name" value="Homeodomain-like"/>
    <property type="match status" value="1"/>
</dbReference>
<dbReference type="GO" id="GO:0006357">
    <property type="term" value="P:regulation of transcription by RNA polymerase II"/>
    <property type="evidence" value="ECO:0007669"/>
    <property type="project" value="TreeGrafter"/>
</dbReference>
<dbReference type="AlphaFoldDB" id="A0A915PNM1"/>
<name>A0A915PNM1_9BILA</name>
<keyword evidence="5" id="KW-0863">Zinc-finger</keyword>
<evidence type="ECO:0000256" key="5">
    <source>
        <dbReference type="PROSITE-ProRule" id="PRU00042"/>
    </source>
</evidence>
<comment type="subcellular location">
    <subcellularLocation>
        <location evidence="1">Nucleus</location>
    </subcellularLocation>
</comment>
<feature type="region of interest" description="Disordered" evidence="6">
    <location>
        <begin position="637"/>
        <end position="681"/>
    </location>
</feature>
<dbReference type="InterPro" id="IPR001005">
    <property type="entry name" value="SANT/Myb"/>
</dbReference>
<keyword evidence="5" id="KW-0862">Zinc</keyword>
<accession>A0A915PNM1</accession>
<dbReference type="InterPro" id="IPR009057">
    <property type="entry name" value="Homeodomain-like_sf"/>
</dbReference>
<dbReference type="GO" id="GO:0000118">
    <property type="term" value="C:histone deacetylase complex"/>
    <property type="evidence" value="ECO:0007669"/>
    <property type="project" value="TreeGrafter"/>
</dbReference>
<dbReference type="PROSITE" id="PS50157">
    <property type="entry name" value="ZINC_FINGER_C2H2_2"/>
    <property type="match status" value="1"/>
</dbReference>
<evidence type="ECO:0000256" key="4">
    <source>
        <dbReference type="ARBA" id="ARBA00023242"/>
    </source>
</evidence>
<dbReference type="InterPro" id="IPR017884">
    <property type="entry name" value="SANT_dom"/>
</dbReference>
<evidence type="ECO:0000313" key="10">
    <source>
        <dbReference type="Proteomes" id="UP000887581"/>
    </source>
</evidence>